<dbReference type="PANTHER" id="PTHR31669">
    <property type="entry name" value="PROTEIN FAR1-RELATED SEQUENCE 10-RELATED"/>
    <property type="match status" value="1"/>
</dbReference>
<dbReference type="AlphaFoldDB" id="A0A444XYE2"/>
<keyword evidence="1" id="KW-0863">Zinc-finger</keyword>
<sequence length="178" mass="20858">MYTHKKFSKVQVQFRGKVNCITRSTFLTQHSTSLLLHTMQYHTKCQCLLFESRGILCHHPLNTLSFERNIKRRHTHTKSSQDEPLLESKSKRFDDLVFRSHNICEVTSESEELIGILHRAFDNVMVEMQEYQAKSKGKYSLSHEDAILNDVNDLQSPPRVKTRGRPKNKLRSNMDKKI</sequence>
<organism evidence="3 4">
    <name type="scientific">Arachis hypogaea</name>
    <name type="common">Peanut</name>
    <dbReference type="NCBI Taxonomy" id="3818"/>
    <lineage>
        <taxon>Eukaryota</taxon>
        <taxon>Viridiplantae</taxon>
        <taxon>Streptophyta</taxon>
        <taxon>Embryophyta</taxon>
        <taxon>Tracheophyta</taxon>
        <taxon>Spermatophyta</taxon>
        <taxon>Magnoliopsida</taxon>
        <taxon>eudicotyledons</taxon>
        <taxon>Gunneridae</taxon>
        <taxon>Pentapetalae</taxon>
        <taxon>rosids</taxon>
        <taxon>fabids</taxon>
        <taxon>Fabales</taxon>
        <taxon>Fabaceae</taxon>
        <taxon>Papilionoideae</taxon>
        <taxon>50 kb inversion clade</taxon>
        <taxon>dalbergioids sensu lato</taxon>
        <taxon>Dalbergieae</taxon>
        <taxon>Pterocarpus clade</taxon>
        <taxon>Arachis</taxon>
    </lineage>
</organism>
<keyword evidence="1" id="KW-0862">Zinc</keyword>
<dbReference type="Proteomes" id="UP000289738">
    <property type="component" value="Chromosome B08"/>
</dbReference>
<feature type="region of interest" description="Disordered" evidence="2">
    <location>
        <begin position="152"/>
        <end position="178"/>
    </location>
</feature>
<gene>
    <name evidence="3" type="ORF">Ahy_B08g089636</name>
</gene>
<feature type="compositionally biased region" description="Basic residues" evidence="2">
    <location>
        <begin position="160"/>
        <end position="170"/>
    </location>
</feature>
<keyword evidence="1" id="KW-0479">Metal-binding</keyword>
<dbReference type="PANTHER" id="PTHR31669:SF251">
    <property type="entry name" value="PROTEIN FAR1-RELATED SEQUENCE"/>
    <property type="match status" value="1"/>
</dbReference>
<keyword evidence="4" id="KW-1185">Reference proteome</keyword>
<comment type="function">
    <text evidence="1">Putative transcription activator involved in regulating light control of development.</text>
</comment>
<dbReference type="GO" id="GO:0008270">
    <property type="term" value="F:zinc ion binding"/>
    <property type="evidence" value="ECO:0007669"/>
    <property type="project" value="UniProtKB-UniRule"/>
</dbReference>
<evidence type="ECO:0000313" key="4">
    <source>
        <dbReference type="Proteomes" id="UP000289738"/>
    </source>
</evidence>
<dbReference type="GO" id="GO:0006355">
    <property type="term" value="P:regulation of DNA-templated transcription"/>
    <property type="evidence" value="ECO:0007669"/>
    <property type="project" value="UniProtKB-UniRule"/>
</dbReference>
<dbReference type="InterPro" id="IPR031052">
    <property type="entry name" value="FHY3/FAR1"/>
</dbReference>
<evidence type="ECO:0000256" key="1">
    <source>
        <dbReference type="RuleBase" id="RU367018"/>
    </source>
</evidence>
<comment type="similarity">
    <text evidence="1">Belongs to the FHY3/FAR1 family.</text>
</comment>
<comment type="caution">
    <text evidence="3">The sequence shown here is derived from an EMBL/GenBank/DDBJ whole genome shotgun (WGS) entry which is preliminary data.</text>
</comment>
<protein>
    <recommendedName>
        <fullName evidence="1">Protein FAR1-RELATED SEQUENCE</fullName>
    </recommendedName>
</protein>
<dbReference type="EMBL" id="SDMP01000018">
    <property type="protein sequence ID" value="RYQ94696.1"/>
    <property type="molecule type" value="Genomic_DNA"/>
</dbReference>
<evidence type="ECO:0000313" key="3">
    <source>
        <dbReference type="EMBL" id="RYQ94696.1"/>
    </source>
</evidence>
<dbReference type="GO" id="GO:0005634">
    <property type="term" value="C:nucleus"/>
    <property type="evidence" value="ECO:0007669"/>
    <property type="project" value="UniProtKB-SubCell"/>
</dbReference>
<evidence type="ECO:0000256" key="2">
    <source>
        <dbReference type="SAM" id="MobiDB-lite"/>
    </source>
</evidence>
<accession>A0A444XYE2</accession>
<reference evidence="3 4" key="1">
    <citation type="submission" date="2019-01" db="EMBL/GenBank/DDBJ databases">
        <title>Sequencing of cultivated peanut Arachis hypogaea provides insights into genome evolution and oil improvement.</title>
        <authorList>
            <person name="Chen X."/>
        </authorList>
    </citation>
    <scope>NUCLEOTIDE SEQUENCE [LARGE SCALE GENOMIC DNA]</scope>
    <source>
        <strain evidence="4">cv. Fuhuasheng</strain>
        <tissue evidence="3">Leaves</tissue>
    </source>
</reference>
<comment type="subcellular location">
    <subcellularLocation>
        <location evidence="1">Nucleus</location>
    </subcellularLocation>
</comment>
<name>A0A444XYE2_ARAHY</name>
<proteinExistence type="inferred from homology"/>
<keyword evidence="1" id="KW-0539">Nucleus</keyword>